<dbReference type="InterPro" id="IPR000086">
    <property type="entry name" value="NUDIX_hydrolase_dom"/>
</dbReference>
<evidence type="ECO:0000313" key="9">
    <source>
        <dbReference type="Proteomes" id="UP001239909"/>
    </source>
</evidence>
<evidence type="ECO:0000256" key="6">
    <source>
        <dbReference type="ARBA" id="ARBA00023211"/>
    </source>
</evidence>
<dbReference type="PROSITE" id="PS51462">
    <property type="entry name" value="NUDIX"/>
    <property type="match status" value="1"/>
</dbReference>
<accession>A0ABQ6LCL2</accession>
<dbReference type="InterPro" id="IPR015797">
    <property type="entry name" value="NUDIX_hydrolase-like_dom_sf"/>
</dbReference>
<dbReference type="RefSeq" id="WP_285669751.1">
    <property type="nucleotide sequence ID" value="NZ_BSYI01000002.1"/>
</dbReference>
<protein>
    <recommendedName>
        <fullName evidence="7">Nudix hydrolase domain-containing protein</fullName>
    </recommendedName>
</protein>
<reference evidence="8 9" key="1">
    <citation type="submission" date="2023-04" db="EMBL/GenBank/DDBJ databases">
        <title>Marinoamorphus aggregata gen. nov., sp. Nov., isolate from tissue of brittle star Ophioplocus japonicus.</title>
        <authorList>
            <person name="Kawano K."/>
            <person name="Sawayama S."/>
            <person name="Nakagawa S."/>
        </authorList>
    </citation>
    <scope>NUCLEOTIDE SEQUENCE [LARGE SCALE GENOMIC DNA]</scope>
    <source>
        <strain evidence="8 9">NKW23</strain>
    </source>
</reference>
<keyword evidence="3" id="KW-0479">Metal-binding</keyword>
<feature type="domain" description="Nudix hydrolase" evidence="7">
    <location>
        <begin position="39"/>
        <end position="175"/>
    </location>
</feature>
<dbReference type="InterPro" id="IPR045121">
    <property type="entry name" value="CoAse"/>
</dbReference>
<evidence type="ECO:0000256" key="1">
    <source>
        <dbReference type="ARBA" id="ARBA00001936"/>
    </source>
</evidence>
<dbReference type="Proteomes" id="UP001239909">
    <property type="component" value="Unassembled WGS sequence"/>
</dbReference>
<gene>
    <name evidence="8" type="ORF">LNKW23_03350</name>
</gene>
<name>A0ABQ6LCL2_9RHOB</name>
<evidence type="ECO:0000259" key="7">
    <source>
        <dbReference type="PROSITE" id="PS51462"/>
    </source>
</evidence>
<keyword evidence="9" id="KW-1185">Reference proteome</keyword>
<keyword evidence="6" id="KW-0464">Manganese</keyword>
<dbReference type="EMBL" id="BSYI01000002">
    <property type="protein sequence ID" value="GMG81123.1"/>
    <property type="molecule type" value="Genomic_DNA"/>
</dbReference>
<dbReference type="PANTHER" id="PTHR12992">
    <property type="entry name" value="NUDIX HYDROLASE"/>
    <property type="match status" value="1"/>
</dbReference>
<proteinExistence type="predicted"/>
<comment type="cofactor">
    <cofactor evidence="2">
        <name>Mg(2+)</name>
        <dbReference type="ChEBI" id="CHEBI:18420"/>
    </cofactor>
</comment>
<dbReference type="CDD" id="cd03426">
    <property type="entry name" value="NUDIX_CoAse_Nudt7"/>
    <property type="match status" value="1"/>
</dbReference>
<keyword evidence="5" id="KW-0460">Magnesium</keyword>
<comment type="caution">
    <text evidence="8">The sequence shown here is derived from an EMBL/GenBank/DDBJ whole genome shotgun (WGS) entry which is preliminary data.</text>
</comment>
<evidence type="ECO:0000256" key="5">
    <source>
        <dbReference type="ARBA" id="ARBA00022842"/>
    </source>
</evidence>
<dbReference type="Pfam" id="PF00293">
    <property type="entry name" value="NUDIX"/>
    <property type="match status" value="1"/>
</dbReference>
<evidence type="ECO:0000313" key="8">
    <source>
        <dbReference type="EMBL" id="GMG81123.1"/>
    </source>
</evidence>
<dbReference type="SUPFAM" id="SSF55811">
    <property type="entry name" value="Nudix"/>
    <property type="match status" value="1"/>
</dbReference>
<sequence>MPLTEYDIAAAIAQGPRRRGSDDDLNPEARRLALGIRRERPAAVLAALMPRAEGLGLLLTRRAGHLRHHAGQISLPGGKVEPEDAGPEAAALREAEEEIGLPPAAVRLLGRLDPYLTVTGFLVMPVVGVVERPFTPRLDPQEVDHLFEAPMDFLMDPANCARHSFERDGMRRHYYAMPWGEHYIWGATAGILKGLSDRLAAPAAAAAASAAAEREG</sequence>
<dbReference type="NCBIfam" id="NF007980">
    <property type="entry name" value="PRK10707.1"/>
    <property type="match status" value="1"/>
</dbReference>
<dbReference type="PANTHER" id="PTHR12992:SF11">
    <property type="entry name" value="MITOCHONDRIAL COENZYME A DIPHOSPHATASE NUDT8"/>
    <property type="match status" value="1"/>
</dbReference>
<keyword evidence="4" id="KW-0378">Hydrolase</keyword>
<comment type="cofactor">
    <cofactor evidence="1">
        <name>Mn(2+)</name>
        <dbReference type="ChEBI" id="CHEBI:29035"/>
    </cofactor>
</comment>
<evidence type="ECO:0000256" key="3">
    <source>
        <dbReference type="ARBA" id="ARBA00022723"/>
    </source>
</evidence>
<dbReference type="Gene3D" id="3.90.79.10">
    <property type="entry name" value="Nucleoside Triphosphate Pyrophosphohydrolase"/>
    <property type="match status" value="1"/>
</dbReference>
<evidence type="ECO:0000256" key="4">
    <source>
        <dbReference type="ARBA" id="ARBA00022801"/>
    </source>
</evidence>
<evidence type="ECO:0000256" key="2">
    <source>
        <dbReference type="ARBA" id="ARBA00001946"/>
    </source>
</evidence>
<organism evidence="8 9">
    <name type="scientific">Paralimibaculum aggregatum</name>
    <dbReference type="NCBI Taxonomy" id="3036245"/>
    <lineage>
        <taxon>Bacteria</taxon>
        <taxon>Pseudomonadati</taxon>
        <taxon>Pseudomonadota</taxon>
        <taxon>Alphaproteobacteria</taxon>
        <taxon>Rhodobacterales</taxon>
        <taxon>Paracoccaceae</taxon>
        <taxon>Paralimibaculum</taxon>
    </lineage>
</organism>